<gene>
    <name evidence="5" type="ORF">ACFSKV_19545</name>
</gene>
<evidence type="ECO:0000256" key="3">
    <source>
        <dbReference type="ARBA" id="ARBA00022777"/>
    </source>
</evidence>
<proteinExistence type="inferred from homology"/>
<evidence type="ECO:0000313" key="6">
    <source>
        <dbReference type="Proteomes" id="UP001597414"/>
    </source>
</evidence>
<evidence type="ECO:0000256" key="1">
    <source>
        <dbReference type="ARBA" id="ARBA00009924"/>
    </source>
</evidence>
<name>A0ABW5BGU6_9BACT</name>
<dbReference type="EMBL" id="JBHUIV010000034">
    <property type="protein sequence ID" value="MFD2203780.1"/>
    <property type="molecule type" value="Genomic_DNA"/>
</dbReference>
<feature type="domain" description="Polyphosphate kinase-2-related" evidence="4">
    <location>
        <begin position="35"/>
        <end position="259"/>
    </location>
</feature>
<organism evidence="5 6">
    <name type="scientific">Shivajiella indica</name>
    <dbReference type="NCBI Taxonomy" id="872115"/>
    <lineage>
        <taxon>Bacteria</taxon>
        <taxon>Pseudomonadati</taxon>
        <taxon>Bacteroidota</taxon>
        <taxon>Cytophagia</taxon>
        <taxon>Cytophagales</taxon>
        <taxon>Cyclobacteriaceae</taxon>
        <taxon>Shivajiella</taxon>
    </lineage>
</organism>
<dbReference type="Pfam" id="PF03976">
    <property type="entry name" value="PPK2"/>
    <property type="match status" value="1"/>
</dbReference>
<keyword evidence="2" id="KW-0808">Transferase</keyword>
<protein>
    <submittedName>
        <fullName evidence="5">Polyphosphate kinase 2</fullName>
    </submittedName>
</protein>
<dbReference type="Proteomes" id="UP001597414">
    <property type="component" value="Unassembled WGS sequence"/>
</dbReference>
<reference evidence="6" key="1">
    <citation type="journal article" date="2019" name="Int. J. Syst. Evol. Microbiol.">
        <title>The Global Catalogue of Microorganisms (GCM) 10K type strain sequencing project: providing services to taxonomists for standard genome sequencing and annotation.</title>
        <authorList>
            <consortium name="The Broad Institute Genomics Platform"/>
            <consortium name="The Broad Institute Genome Sequencing Center for Infectious Disease"/>
            <person name="Wu L."/>
            <person name="Ma J."/>
        </authorList>
    </citation>
    <scope>NUCLEOTIDE SEQUENCE [LARGE SCALE GENOMIC DNA]</scope>
    <source>
        <strain evidence="6">KCTC 19812</strain>
    </source>
</reference>
<sequence>MALTKEDLEVLNTKIGFKHLLANKKINLEKVLRETKHELKLREIQAELVKLQLWVIANNKRVVVLFHGGDSSEKSTIIRKILSHNNPRHFRIEVNLPYQDQEDDGGYYFKKYIEKLPQAGEMVFWDRSWYNRALFEPILGICSDDQYNHFMDQVNNFDKMLVDAGIILIKFYFTVSPEEQDDRYKELHKSPLTRWKTEHWIKDSKKFWKQYKKLKDAMFEKTNTPYAPWYEIDEETRELELIAAAEYILKLIPYDKKNKA</sequence>
<keyword evidence="6" id="KW-1185">Reference proteome</keyword>
<dbReference type="PIRSF" id="PIRSF028756">
    <property type="entry name" value="PPK2_prd"/>
    <property type="match status" value="1"/>
</dbReference>
<evidence type="ECO:0000313" key="5">
    <source>
        <dbReference type="EMBL" id="MFD2203780.1"/>
    </source>
</evidence>
<dbReference type="GO" id="GO:0016301">
    <property type="term" value="F:kinase activity"/>
    <property type="evidence" value="ECO:0007669"/>
    <property type="project" value="UniProtKB-KW"/>
</dbReference>
<evidence type="ECO:0000259" key="4">
    <source>
        <dbReference type="Pfam" id="PF03976"/>
    </source>
</evidence>
<dbReference type="InterPro" id="IPR022488">
    <property type="entry name" value="PPK2-related"/>
</dbReference>
<dbReference type="SUPFAM" id="SSF52540">
    <property type="entry name" value="P-loop containing nucleoside triphosphate hydrolases"/>
    <property type="match status" value="1"/>
</dbReference>
<dbReference type="RefSeq" id="WP_380806761.1">
    <property type="nucleotide sequence ID" value="NZ_JBHUIV010000034.1"/>
</dbReference>
<evidence type="ECO:0000256" key="2">
    <source>
        <dbReference type="ARBA" id="ARBA00022679"/>
    </source>
</evidence>
<dbReference type="Gene3D" id="3.40.50.300">
    <property type="entry name" value="P-loop containing nucleotide triphosphate hydrolases"/>
    <property type="match status" value="1"/>
</dbReference>
<comment type="caution">
    <text evidence="5">The sequence shown here is derived from an EMBL/GenBank/DDBJ whole genome shotgun (WGS) entry which is preliminary data.</text>
</comment>
<dbReference type="InterPro" id="IPR016898">
    <property type="entry name" value="Polyphosphate_phosphotransfera"/>
</dbReference>
<dbReference type="InterPro" id="IPR027417">
    <property type="entry name" value="P-loop_NTPase"/>
</dbReference>
<comment type="similarity">
    <text evidence="1">Belongs to the polyphosphate kinase 2 (PPK2) family. Class I subfamily.</text>
</comment>
<dbReference type="PANTHER" id="PTHR34383">
    <property type="entry name" value="POLYPHOSPHATE:AMP PHOSPHOTRANSFERASE-RELATED"/>
    <property type="match status" value="1"/>
</dbReference>
<accession>A0ABW5BGU6</accession>
<keyword evidence="3 5" id="KW-0418">Kinase</keyword>
<dbReference type="PANTHER" id="PTHR34383:SF1">
    <property type="entry name" value="ADP-POLYPHOSPHATE PHOSPHOTRANSFERASE"/>
    <property type="match status" value="1"/>
</dbReference>